<dbReference type="PROSITE" id="PS50089">
    <property type="entry name" value="ZF_RING_2"/>
    <property type="match status" value="1"/>
</dbReference>
<dbReference type="InterPro" id="IPR013083">
    <property type="entry name" value="Znf_RING/FYVE/PHD"/>
</dbReference>
<keyword evidence="1" id="KW-0863">Zinc-finger</keyword>
<dbReference type="SUPFAM" id="SSF57850">
    <property type="entry name" value="RING/U-box"/>
    <property type="match status" value="1"/>
</dbReference>
<sequence length="379" mass="43076">MAGAQPTQTSSQTTPALITLHSHLRRLHPITHTDCDVCTAITNFSQRLDIAISELSSPTPSPLFTQHMQDGTLSECTTTLSFSTFLTPVDFHNWVHQLMLKHPYRLLPSEALFTSACITLSPDESYESAFKTSDAFFQKWKHYIFLPENLDHDQDQLWIFGVSFKKLTLEQAAEKAEDRCTLCTEAFVPAVATWKRLACGHVHKTPAHYPTGLPCGHIFGYTCLEEWRRRAPLSPLSPGDRYDTYRLPCPLCRACAVCGRQNCTIHQLKRELDTPIPLLTFLRPIRDERAEPGKTRDEDLGQLKGWPRAIFHEVKQETREVRVMISYMARYLYISGASEEGPAWESMAKELDEIIDGLDALLREREKEIVSKRIGGGKE</sequence>
<name>A0A6A5TQB1_9PLEO</name>
<keyword evidence="4" id="KW-1185">Reference proteome</keyword>
<reference evidence="3" key="1">
    <citation type="journal article" date="2020" name="Stud. Mycol.">
        <title>101 Dothideomycetes genomes: a test case for predicting lifestyles and emergence of pathogens.</title>
        <authorList>
            <person name="Haridas S."/>
            <person name="Albert R."/>
            <person name="Binder M."/>
            <person name="Bloem J."/>
            <person name="Labutti K."/>
            <person name="Salamov A."/>
            <person name="Andreopoulos B."/>
            <person name="Baker S."/>
            <person name="Barry K."/>
            <person name="Bills G."/>
            <person name="Bluhm B."/>
            <person name="Cannon C."/>
            <person name="Castanera R."/>
            <person name="Culley D."/>
            <person name="Daum C."/>
            <person name="Ezra D."/>
            <person name="Gonzalez J."/>
            <person name="Henrissat B."/>
            <person name="Kuo A."/>
            <person name="Liang C."/>
            <person name="Lipzen A."/>
            <person name="Lutzoni F."/>
            <person name="Magnuson J."/>
            <person name="Mondo S."/>
            <person name="Nolan M."/>
            <person name="Ohm R."/>
            <person name="Pangilinan J."/>
            <person name="Park H.-J."/>
            <person name="Ramirez L."/>
            <person name="Alfaro M."/>
            <person name="Sun H."/>
            <person name="Tritt A."/>
            <person name="Yoshinaga Y."/>
            <person name="Zwiers L.-H."/>
            <person name="Turgeon B."/>
            <person name="Goodwin S."/>
            <person name="Spatafora J."/>
            <person name="Crous P."/>
            <person name="Grigoriev I."/>
        </authorList>
    </citation>
    <scope>NUCLEOTIDE SEQUENCE</scope>
    <source>
        <strain evidence="3">CBS 675.92</strain>
    </source>
</reference>
<protein>
    <recommendedName>
        <fullName evidence="2">RING-type domain-containing protein</fullName>
    </recommendedName>
</protein>
<dbReference type="GO" id="GO:0008270">
    <property type="term" value="F:zinc ion binding"/>
    <property type="evidence" value="ECO:0007669"/>
    <property type="project" value="UniProtKB-KW"/>
</dbReference>
<organism evidence="3 4">
    <name type="scientific">Byssothecium circinans</name>
    <dbReference type="NCBI Taxonomy" id="147558"/>
    <lineage>
        <taxon>Eukaryota</taxon>
        <taxon>Fungi</taxon>
        <taxon>Dikarya</taxon>
        <taxon>Ascomycota</taxon>
        <taxon>Pezizomycotina</taxon>
        <taxon>Dothideomycetes</taxon>
        <taxon>Pleosporomycetidae</taxon>
        <taxon>Pleosporales</taxon>
        <taxon>Massarineae</taxon>
        <taxon>Massarinaceae</taxon>
        <taxon>Byssothecium</taxon>
    </lineage>
</organism>
<dbReference type="Gene3D" id="3.30.40.10">
    <property type="entry name" value="Zinc/RING finger domain, C3HC4 (zinc finger)"/>
    <property type="match status" value="1"/>
</dbReference>
<evidence type="ECO:0000313" key="3">
    <source>
        <dbReference type="EMBL" id="KAF1954875.1"/>
    </source>
</evidence>
<dbReference type="AlphaFoldDB" id="A0A6A5TQB1"/>
<accession>A0A6A5TQB1</accession>
<dbReference type="InterPro" id="IPR001841">
    <property type="entry name" value="Znf_RING"/>
</dbReference>
<proteinExistence type="predicted"/>
<gene>
    <name evidence="3" type="ORF">CC80DRAFT_506111</name>
</gene>
<evidence type="ECO:0000259" key="2">
    <source>
        <dbReference type="PROSITE" id="PS50089"/>
    </source>
</evidence>
<keyword evidence="1" id="KW-0862">Zinc</keyword>
<evidence type="ECO:0000256" key="1">
    <source>
        <dbReference type="PROSITE-ProRule" id="PRU00175"/>
    </source>
</evidence>
<dbReference type="EMBL" id="ML976997">
    <property type="protein sequence ID" value="KAF1954875.1"/>
    <property type="molecule type" value="Genomic_DNA"/>
</dbReference>
<evidence type="ECO:0000313" key="4">
    <source>
        <dbReference type="Proteomes" id="UP000800035"/>
    </source>
</evidence>
<dbReference type="OrthoDB" id="3796845at2759"/>
<dbReference type="Proteomes" id="UP000800035">
    <property type="component" value="Unassembled WGS sequence"/>
</dbReference>
<keyword evidence="1" id="KW-0479">Metal-binding</keyword>
<feature type="domain" description="RING-type" evidence="2">
    <location>
        <begin position="180"/>
        <end position="253"/>
    </location>
</feature>